<evidence type="ECO:0000259" key="5">
    <source>
        <dbReference type="Pfam" id="PF08281"/>
    </source>
</evidence>
<evidence type="ECO:0000313" key="7">
    <source>
        <dbReference type="Proteomes" id="UP000198790"/>
    </source>
</evidence>
<dbReference type="InterPro" id="IPR013325">
    <property type="entry name" value="RNA_pol_sigma_r2"/>
</dbReference>
<keyword evidence="7" id="KW-1185">Reference proteome</keyword>
<dbReference type="AlphaFoldDB" id="A0A1I0YBV0"/>
<dbReference type="GO" id="GO:0006352">
    <property type="term" value="P:DNA-templated transcription initiation"/>
    <property type="evidence" value="ECO:0007669"/>
    <property type="project" value="InterPro"/>
</dbReference>
<keyword evidence="2" id="KW-0805">Transcription regulation</keyword>
<dbReference type="InterPro" id="IPR014284">
    <property type="entry name" value="RNA_pol_sigma-70_dom"/>
</dbReference>
<gene>
    <name evidence="6" type="ORF">SAMN04489723_104207</name>
</gene>
<feature type="domain" description="RNA polymerase sigma factor 70 region 4 type 2" evidence="5">
    <location>
        <begin position="125"/>
        <end position="173"/>
    </location>
</feature>
<accession>A0A1I0YBV0</accession>
<evidence type="ECO:0000256" key="1">
    <source>
        <dbReference type="ARBA" id="ARBA00010641"/>
    </source>
</evidence>
<dbReference type="Pfam" id="PF08281">
    <property type="entry name" value="Sigma70_r4_2"/>
    <property type="match status" value="1"/>
</dbReference>
<dbReference type="Gene3D" id="1.10.10.10">
    <property type="entry name" value="Winged helix-like DNA-binding domain superfamily/Winged helix DNA-binding domain"/>
    <property type="match status" value="1"/>
</dbReference>
<keyword evidence="3" id="KW-0731">Sigma factor</keyword>
<evidence type="ECO:0000256" key="4">
    <source>
        <dbReference type="ARBA" id="ARBA00023163"/>
    </source>
</evidence>
<evidence type="ECO:0000313" key="6">
    <source>
        <dbReference type="EMBL" id="SFB10226.1"/>
    </source>
</evidence>
<dbReference type="PANTHER" id="PTHR43133">
    <property type="entry name" value="RNA POLYMERASE ECF-TYPE SIGMA FACTO"/>
    <property type="match status" value="1"/>
</dbReference>
<sequence length="196" mass="23290">MIESELIFGLKNSDRQALSVIYDKYYQDLYFYLLKFYSQEDLVQNAIHDMFIDLWNSRKSIGEIKSLKAYLLVSSRRKLFKLIKDIQLNSDQNFSYEDELTDIPFQYSHEDFLIEKEIDDNRRIKILEAINQLPSRQKEAVYLRYYEKLSVEEISLVQGINYQSVLNNLQRAYEVLRANPLIVNFLKAVLTALIVH</sequence>
<name>A0A1I0YBV0_9BACT</name>
<dbReference type="GO" id="GO:0003677">
    <property type="term" value="F:DNA binding"/>
    <property type="evidence" value="ECO:0007669"/>
    <property type="project" value="InterPro"/>
</dbReference>
<dbReference type="InterPro" id="IPR039425">
    <property type="entry name" value="RNA_pol_sigma-70-like"/>
</dbReference>
<dbReference type="SUPFAM" id="SSF88659">
    <property type="entry name" value="Sigma3 and sigma4 domains of RNA polymerase sigma factors"/>
    <property type="match status" value="1"/>
</dbReference>
<dbReference type="GO" id="GO:0016987">
    <property type="term" value="F:sigma factor activity"/>
    <property type="evidence" value="ECO:0007669"/>
    <property type="project" value="UniProtKB-KW"/>
</dbReference>
<evidence type="ECO:0000256" key="3">
    <source>
        <dbReference type="ARBA" id="ARBA00023082"/>
    </source>
</evidence>
<comment type="similarity">
    <text evidence="1">Belongs to the sigma-70 factor family. ECF subfamily.</text>
</comment>
<organism evidence="6 7">
    <name type="scientific">Algoriphagus aquimarinus</name>
    <dbReference type="NCBI Taxonomy" id="237018"/>
    <lineage>
        <taxon>Bacteria</taxon>
        <taxon>Pseudomonadati</taxon>
        <taxon>Bacteroidota</taxon>
        <taxon>Cytophagia</taxon>
        <taxon>Cytophagales</taxon>
        <taxon>Cyclobacteriaceae</taxon>
        <taxon>Algoriphagus</taxon>
    </lineage>
</organism>
<dbReference type="Gene3D" id="1.10.1740.10">
    <property type="match status" value="1"/>
</dbReference>
<keyword evidence="4" id="KW-0804">Transcription</keyword>
<dbReference type="RefSeq" id="WP_245786794.1">
    <property type="nucleotide sequence ID" value="NZ_FOKK01000004.1"/>
</dbReference>
<dbReference type="NCBIfam" id="TIGR02937">
    <property type="entry name" value="sigma70-ECF"/>
    <property type="match status" value="1"/>
</dbReference>
<dbReference type="InterPro" id="IPR036388">
    <property type="entry name" value="WH-like_DNA-bd_sf"/>
</dbReference>
<dbReference type="EMBL" id="FOKK01000004">
    <property type="protein sequence ID" value="SFB10226.1"/>
    <property type="molecule type" value="Genomic_DNA"/>
</dbReference>
<dbReference type="InterPro" id="IPR013249">
    <property type="entry name" value="RNA_pol_sigma70_r4_t2"/>
</dbReference>
<dbReference type="SUPFAM" id="SSF88946">
    <property type="entry name" value="Sigma2 domain of RNA polymerase sigma factors"/>
    <property type="match status" value="1"/>
</dbReference>
<evidence type="ECO:0000256" key="2">
    <source>
        <dbReference type="ARBA" id="ARBA00023015"/>
    </source>
</evidence>
<dbReference type="STRING" id="237018.SAMN04489723_104207"/>
<dbReference type="CDD" id="cd06171">
    <property type="entry name" value="Sigma70_r4"/>
    <property type="match status" value="1"/>
</dbReference>
<protein>
    <submittedName>
        <fullName evidence="6">RNA polymerase sigma factor, sigma-70 family</fullName>
    </submittedName>
</protein>
<proteinExistence type="inferred from homology"/>
<reference evidence="6 7" key="1">
    <citation type="submission" date="2016-10" db="EMBL/GenBank/DDBJ databases">
        <authorList>
            <person name="de Groot N.N."/>
        </authorList>
    </citation>
    <scope>NUCLEOTIDE SEQUENCE [LARGE SCALE GENOMIC DNA]</scope>
    <source>
        <strain evidence="6 7">DSM 23399</strain>
    </source>
</reference>
<dbReference type="Proteomes" id="UP000198790">
    <property type="component" value="Unassembled WGS sequence"/>
</dbReference>
<dbReference type="PANTHER" id="PTHR43133:SF46">
    <property type="entry name" value="RNA POLYMERASE SIGMA-70 FACTOR ECF SUBFAMILY"/>
    <property type="match status" value="1"/>
</dbReference>
<dbReference type="InterPro" id="IPR013324">
    <property type="entry name" value="RNA_pol_sigma_r3/r4-like"/>
</dbReference>